<gene>
    <name evidence="1" type="ORF">AcdelDRAFT_0869</name>
</gene>
<dbReference type="PATRIC" id="fig|573060.9.peg.4296"/>
<dbReference type="InterPro" id="IPR009797">
    <property type="entry name" value="DUF1367"/>
</dbReference>
<reference evidence="1 2" key="1">
    <citation type="submission" date="2009-05" db="EMBL/GenBank/DDBJ databases">
        <title>The draft genome of Acidovorax delafieldii 2AN.</title>
        <authorList>
            <consortium name="US DOE Joint Genome Institute (JGI-PGF)"/>
            <person name="Lucas S."/>
            <person name="Copeland A."/>
            <person name="Lapidus A."/>
            <person name="Glavina del Rio T."/>
            <person name="Tice H."/>
            <person name="Bruce D."/>
            <person name="Goodwin L."/>
            <person name="Pitluck S."/>
            <person name="Larimer F."/>
            <person name="Land M.L."/>
            <person name="Hauser L."/>
            <person name="Shelobolina E.S."/>
            <person name="Picardal F."/>
            <person name="Roden E."/>
            <person name="Emerson D."/>
        </authorList>
    </citation>
    <scope>NUCLEOTIDE SEQUENCE [LARGE SCALE GENOMIC DNA]</scope>
    <source>
        <strain evidence="1 2">2AN</strain>
    </source>
</reference>
<dbReference type="Pfam" id="PF07105">
    <property type="entry name" value="DUF1367"/>
    <property type="match status" value="1"/>
</dbReference>
<comment type="caution">
    <text evidence="1">The sequence shown here is derived from an EMBL/GenBank/DDBJ whole genome shotgun (WGS) entry which is preliminary data.</text>
</comment>
<accession>C5T1T9</accession>
<evidence type="ECO:0000313" key="2">
    <source>
        <dbReference type="Proteomes" id="UP000003856"/>
    </source>
</evidence>
<evidence type="ECO:0000313" key="1">
    <source>
        <dbReference type="EMBL" id="EER61534.1"/>
    </source>
</evidence>
<organism evidence="1 2">
    <name type="scientific">Acidovorax delafieldii 2AN</name>
    <dbReference type="NCBI Taxonomy" id="573060"/>
    <lineage>
        <taxon>Bacteria</taxon>
        <taxon>Pseudomonadati</taxon>
        <taxon>Pseudomonadota</taxon>
        <taxon>Betaproteobacteria</taxon>
        <taxon>Burkholderiales</taxon>
        <taxon>Comamonadaceae</taxon>
        <taxon>Acidovorax</taxon>
    </lineage>
</organism>
<name>C5T1T9_ACIDE</name>
<protein>
    <submittedName>
        <fullName evidence="1">Uncharacterized protein</fullName>
    </submittedName>
</protein>
<sequence>MAVPGGKVKAMLIKSPNGLVGSTPADQDAWAKFKRRLETMKPGTWLRMEWSRPRNGAHHRKMFALLQLVAENSETYNTPEKALVAVKLAAGYFDPVPDPRTGEIVPVLHSVSYDAMDQDAFEVFYSAALDGVLQVILPTIPREMADHLMEMIVEGWA</sequence>
<keyword evidence="2" id="KW-1185">Reference proteome</keyword>
<dbReference type="Proteomes" id="UP000003856">
    <property type="component" value="Unassembled WGS sequence"/>
</dbReference>
<dbReference type="EMBL" id="ACQT01000014">
    <property type="protein sequence ID" value="EER61534.1"/>
    <property type="molecule type" value="Genomic_DNA"/>
</dbReference>
<dbReference type="AlphaFoldDB" id="C5T1T9"/>
<proteinExistence type="predicted"/>